<gene>
    <name evidence="4" type="ORF">HMPREF1090_02356</name>
</gene>
<dbReference type="EMBL" id="AGYR01000026">
    <property type="protein sequence ID" value="ENZ14064.1"/>
    <property type="molecule type" value="Genomic_DNA"/>
</dbReference>
<dbReference type="InterPro" id="IPR001647">
    <property type="entry name" value="HTH_TetR"/>
</dbReference>
<feature type="DNA-binding region" description="H-T-H motif" evidence="2">
    <location>
        <begin position="34"/>
        <end position="53"/>
    </location>
</feature>
<evidence type="ECO:0000313" key="4">
    <source>
        <dbReference type="EMBL" id="ENZ14064.1"/>
    </source>
</evidence>
<dbReference type="InterPro" id="IPR050624">
    <property type="entry name" value="HTH-type_Tx_Regulator"/>
</dbReference>
<dbReference type="PANTHER" id="PTHR43479:SF11">
    <property type="entry name" value="ACREF_ENVCD OPERON REPRESSOR-RELATED"/>
    <property type="match status" value="1"/>
</dbReference>
<organism evidence="4 5">
    <name type="scientific">[Clostridium] clostridioforme 90A8</name>
    <dbReference type="NCBI Taxonomy" id="999408"/>
    <lineage>
        <taxon>Bacteria</taxon>
        <taxon>Bacillati</taxon>
        <taxon>Bacillota</taxon>
        <taxon>Clostridia</taxon>
        <taxon>Lachnospirales</taxon>
        <taxon>Lachnospiraceae</taxon>
        <taxon>Enterocloster</taxon>
    </lineage>
</organism>
<dbReference type="RefSeq" id="WP_002595780.1">
    <property type="nucleotide sequence ID" value="NZ_KB851020.1"/>
</dbReference>
<evidence type="ECO:0000313" key="5">
    <source>
        <dbReference type="Proteomes" id="UP000013085"/>
    </source>
</evidence>
<dbReference type="SUPFAM" id="SSF46689">
    <property type="entry name" value="Homeodomain-like"/>
    <property type="match status" value="1"/>
</dbReference>
<dbReference type="HOGENOM" id="CLU_069356_45_2_9"/>
<sequence>MPSRNFINLNPEKRKAILDAALDQFSKDSFKYMRVSEFIRQAHISRASFYIYFEDKRDLYQAVLRRMYEEAGAVYMSCLREEKGCFYEASCRAIQEFKAQEQWRDYVSVGREILEDRTCRRLAMEVGMEFHGTEHRRRFFTQCYGEMNRSRYPKLGEEYFAHAVDLAAGLLLRTLIVNALDSPDMEEEGRAVRCQLMIVERALQNISGSEGYEAESKEPLFIGTANISNQEGSKEA</sequence>
<dbReference type="Gene3D" id="1.10.357.10">
    <property type="entry name" value="Tetracycline Repressor, domain 2"/>
    <property type="match status" value="1"/>
</dbReference>
<protein>
    <recommendedName>
        <fullName evidence="3">HTH tetR-type domain-containing protein</fullName>
    </recommendedName>
</protein>
<dbReference type="InterPro" id="IPR009057">
    <property type="entry name" value="Homeodomain-like_sf"/>
</dbReference>
<feature type="domain" description="HTH tetR-type" evidence="3">
    <location>
        <begin position="11"/>
        <end position="71"/>
    </location>
</feature>
<evidence type="ECO:0000259" key="3">
    <source>
        <dbReference type="PROSITE" id="PS50977"/>
    </source>
</evidence>
<name>A0A0E2HPE1_9FIRM</name>
<dbReference type="GO" id="GO:0003677">
    <property type="term" value="F:DNA binding"/>
    <property type="evidence" value="ECO:0007669"/>
    <property type="project" value="UniProtKB-UniRule"/>
</dbReference>
<dbReference type="Proteomes" id="UP000013085">
    <property type="component" value="Unassembled WGS sequence"/>
</dbReference>
<dbReference type="PANTHER" id="PTHR43479">
    <property type="entry name" value="ACREF/ENVCD OPERON REPRESSOR-RELATED"/>
    <property type="match status" value="1"/>
</dbReference>
<accession>A0A0E2HPE1</accession>
<dbReference type="AlphaFoldDB" id="A0A0E2HPE1"/>
<dbReference type="PROSITE" id="PS50977">
    <property type="entry name" value="HTH_TETR_2"/>
    <property type="match status" value="1"/>
</dbReference>
<evidence type="ECO:0000256" key="1">
    <source>
        <dbReference type="ARBA" id="ARBA00023125"/>
    </source>
</evidence>
<proteinExistence type="predicted"/>
<evidence type="ECO:0000256" key="2">
    <source>
        <dbReference type="PROSITE-ProRule" id="PRU00335"/>
    </source>
</evidence>
<dbReference type="PATRIC" id="fig|999408.3.peg.2535"/>
<comment type="caution">
    <text evidence="4">The sequence shown here is derived from an EMBL/GenBank/DDBJ whole genome shotgun (WGS) entry which is preliminary data.</text>
</comment>
<dbReference type="Pfam" id="PF00440">
    <property type="entry name" value="TetR_N"/>
    <property type="match status" value="1"/>
</dbReference>
<reference evidence="4 5" key="1">
    <citation type="submission" date="2013-01" db="EMBL/GenBank/DDBJ databases">
        <title>The Genome Sequence of Clostridium clostridioforme 90A8.</title>
        <authorList>
            <consortium name="The Broad Institute Genome Sequencing Platform"/>
            <person name="Earl A."/>
            <person name="Ward D."/>
            <person name="Feldgarden M."/>
            <person name="Gevers D."/>
            <person name="Courvalin P."/>
            <person name="Lambert T."/>
            <person name="Walker B."/>
            <person name="Young S.K."/>
            <person name="Zeng Q."/>
            <person name="Gargeya S."/>
            <person name="Fitzgerald M."/>
            <person name="Haas B."/>
            <person name="Abouelleil A."/>
            <person name="Alvarado L."/>
            <person name="Arachchi H.M."/>
            <person name="Berlin A.M."/>
            <person name="Chapman S.B."/>
            <person name="Dewar J."/>
            <person name="Goldberg J."/>
            <person name="Griggs A."/>
            <person name="Gujja S."/>
            <person name="Hansen M."/>
            <person name="Howarth C."/>
            <person name="Imamovic A."/>
            <person name="Larimer J."/>
            <person name="McCowan C."/>
            <person name="Murphy C."/>
            <person name="Neiman D."/>
            <person name="Pearson M."/>
            <person name="Priest M."/>
            <person name="Roberts A."/>
            <person name="Saif S."/>
            <person name="Shea T."/>
            <person name="Sisk P."/>
            <person name="Sykes S."/>
            <person name="Wortman J."/>
            <person name="Nusbaum C."/>
            <person name="Birren B."/>
        </authorList>
    </citation>
    <scope>NUCLEOTIDE SEQUENCE [LARGE SCALE GENOMIC DNA]</scope>
    <source>
        <strain evidence="4 5">90A8</strain>
    </source>
</reference>
<keyword evidence="1 2" id="KW-0238">DNA-binding</keyword>